<proteinExistence type="inferred from homology"/>
<dbReference type="OrthoDB" id="9808813at2"/>
<evidence type="ECO:0000259" key="17">
    <source>
        <dbReference type="PROSITE" id="PS50173"/>
    </source>
</evidence>
<dbReference type="Proteomes" id="UP000245125">
    <property type="component" value="Unassembled WGS sequence"/>
</dbReference>
<dbReference type="GO" id="GO:0003887">
    <property type="term" value="F:DNA-directed DNA polymerase activity"/>
    <property type="evidence" value="ECO:0007669"/>
    <property type="project" value="UniProtKB-UniRule"/>
</dbReference>
<dbReference type="InterPro" id="IPR043128">
    <property type="entry name" value="Rev_trsase/Diguanyl_cyclase"/>
</dbReference>
<evidence type="ECO:0000313" key="19">
    <source>
        <dbReference type="Proteomes" id="UP000245125"/>
    </source>
</evidence>
<dbReference type="Pfam" id="PF21999">
    <property type="entry name" value="IMS_HHH_1"/>
    <property type="match status" value="1"/>
</dbReference>
<dbReference type="GO" id="GO:0042276">
    <property type="term" value="P:error-prone translesion synthesis"/>
    <property type="evidence" value="ECO:0007669"/>
    <property type="project" value="TreeGrafter"/>
</dbReference>
<evidence type="ECO:0000256" key="5">
    <source>
        <dbReference type="ARBA" id="ARBA00022490"/>
    </source>
</evidence>
<evidence type="ECO:0000256" key="11">
    <source>
        <dbReference type="ARBA" id="ARBA00022842"/>
    </source>
</evidence>
<evidence type="ECO:0000256" key="16">
    <source>
        <dbReference type="HAMAP-Rule" id="MF_01113"/>
    </source>
</evidence>
<evidence type="ECO:0000256" key="2">
    <source>
        <dbReference type="ARBA" id="ARBA00010945"/>
    </source>
</evidence>
<dbReference type="Pfam" id="PF11799">
    <property type="entry name" value="IMS_C"/>
    <property type="match status" value="1"/>
</dbReference>
<evidence type="ECO:0000256" key="6">
    <source>
        <dbReference type="ARBA" id="ARBA00022679"/>
    </source>
</evidence>
<organism evidence="18 19">
    <name type="scientific">Candidatus Sulfobium mesophilum</name>
    <dbReference type="NCBI Taxonomy" id="2016548"/>
    <lineage>
        <taxon>Bacteria</taxon>
        <taxon>Pseudomonadati</taxon>
        <taxon>Nitrospirota</taxon>
        <taxon>Nitrospiria</taxon>
        <taxon>Nitrospirales</taxon>
        <taxon>Nitrospiraceae</taxon>
        <taxon>Candidatus Sulfobium</taxon>
    </lineage>
</organism>
<evidence type="ECO:0000256" key="12">
    <source>
        <dbReference type="ARBA" id="ARBA00022932"/>
    </source>
</evidence>
<evidence type="ECO:0000256" key="7">
    <source>
        <dbReference type="ARBA" id="ARBA00022695"/>
    </source>
</evidence>
<feature type="binding site" evidence="16">
    <location>
        <position position="105"/>
    </location>
    <ligand>
        <name>Mg(2+)</name>
        <dbReference type="ChEBI" id="CHEBI:18420"/>
    </ligand>
</feature>
<evidence type="ECO:0000256" key="10">
    <source>
        <dbReference type="ARBA" id="ARBA00022763"/>
    </source>
</evidence>
<evidence type="ECO:0000256" key="15">
    <source>
        <dbReference type="ARBA" id="ARBA00049244"/>
    </source>
</evidence>
<dbReference type="InterPro" id="IPR036775">
    <property type="entry name" value="DNA_pol_Y-fam_lit_finger_sf"/>
</dbReference>
<dbReference type="Gene3D" id="3.40.1170.60">
    <property type="match status" value="1"/>
</dbReference>
<dbReference type="GO" id="GO:0000287">
    <property type="term" value="F:magnesium ion binding"/>
    <property type="evidence" value="ECO:0007669"/>
    <property type="project" value="UniProtKB-UniRule"/>
</dbReference>
<comment type="catalytic activity">
    <reaction evidence="15 16">
        <text>DNA(n) + a 2'-deoxyribonucleoside 5'-triphosphate = DNA(n+1) + diphosphate</text>
        <dbReference type="Rhea" id="RHEA:22508"/>
        <dbReference type="Rhea" id="RHEA-COMP:17339"/>
        <dbReference type="Rhea" id="RHEA-COMP:17340"/>
        <dbReference type="ChEBI" id="CHEBI:33019"/>
        <dbReference type="ChEBI" id="CHEBI:61560"/>
        <dbReference type="ChEBI" id="CHEBI:173112"/>
        <dbReference type="EC" id="2.7.7.7"/>
    </reaction>
</comment>
<dbReference type="GO" id="GO:0005829">
    <property type="term" value="C:cytosol"/>
    <property type="evidence" value="ECO:0007669"/>
    <property type="project" value="TreeGrafter"/>
</dbReference>
<dbReference type="GO" id="GO:0006281">
    <property type="term" value="P:DNA repair"/>
    <property type="evidence" value="ECO:0007669"/>
    <property type="project" value="UniProtKB-UniRule"/>
</dbReference>
<dbReference type="InterPro" id="IPR001126">
    <property type="entry name" value="UmuC"/>
</dbReference>
<keyword evidence="9 16" id="KW-0479">Metal-binding</keyword>
<comment type="subunit">
    <text evidence="3 16">Monomer.</text>
</comment>
<keyword evidence="10 16" id="KW-0227">DNA damage</keyword>
<keyword evidence="7 16" id="KW-0548">Nucleotidyltransferase</keyword>
<dbReference type="Gene3D" id="3.30.70.270">
    <property type="match status" value="1"/>
</dbReference>
<dbReference type="InterPro" id="IPR017961">
    <property type="entry name" value="DNA_pol_Y-fam_little_finger"/>
</dbReference>
<dbReference type="Pfam" id="PF00817">
    <property type="entry name" value="IMS"/>
    <property type="match status" value="1"/>
</dbReference>
<reference evidence="19" key="1">
    <citation type="submission" date="2018-03" db="EMBL/GenBank/DDBJ databases">
        <authorList>
            <person name="Zecchin S."/>
        </authorList>
    </citation>
    <scope>NUCLEOTIDE SEQUENCE [LARGE SCALE GENOMIC DNA]</scope>
</reference>
<dbReference type="PANTHER" id="PTHR11076">
    <property type="entry name" value="DNA REPAIR POLYMERASE UMUC / TRANSFERASE FAMILY MEMBER"/>
    <property type="match status" value="1"/>
</dbReference>
<dbReference type="Gene3D" id="1.10.150.20">
    <property type="entry name" value="5' to 3' exonuclease, C-terminal subdomain"/>
    <property type="match status" value="1"/>
</dbReference>
<accession>A0A2U3QKB4</accession>
<evidence type="ECO:0000256" key="1">
    <source>
        <dbReference type="ARBA" id="ARBA00004496"/>
    </source>
</evidence>
<keyword evidence="13 16" id="KW-0238">DNA-binding</keyword>
<evidence type="ECO:0000256" key="8">
    <source>
        <dbReference type="ARBA" id="ARBA00022705"/>
    </source>
</evidence>
<dbReference type="HAMAP" id="MF_01113">
    <property type="entry name" value="DNApol_IV"/>
    <property type="match status" value="1"/>
</dbReference>
<dbReference type="FunFam" id="3.30.1490.100:FF:000004">
    <property type="entry name" value="DNA polymerase IV"/>
    <property type="match status" value="1"/>
</dbReference>
<dbReference type="AlphaFoldDB" id="A0A2U3QKB4"/>
<dbReference type="SUPFAM" id="SSF56672">
    <property type="entry name" value="DNA/RNA polymerases"/>
    <property type="match status" value="1"/>
</dbReference>
<keyword evidence="12 16" id="KW-0239">DNA-directed DNA polymerase</keyword>
<keyword evidence="6 16" id="KW-0808">Transferase</keyword>
<feature type="active site" evidence="16">
    <location>
        <position position="106"/>
    </location>
</feature>
<dbReference type="InterPro" id="IPR050116">
    <property type="entry name" value="DNA_polymerase-Y"/>
</dbReference>
<keyword evidence="5 16" id="KW-0963">Cytoplasm</keyword>
<dbReference type="Gene3D" id="3.30.1490.100">
    <property type="entry name" value="DNA polymerase, Y-family, little finger domain"/>
    <property type="match status" value="1"/>
</dbReference>
<feature type="domain" description="UmuC" evidence="17">
    <location>
        <begin position="4"/>
        <end position="184"/>
    </location>
</feature>
<name>A0A2U3QKB4_9BACT</name>
<dbReference type="PROSITE" id="PS50173">
    <property type="entry name" value="UMUC"/>
    <property type="match status" value="1"/>
</dbReference>
<gene>
    <name evidence="16 18" type="primary">dinB</name>
    <name evidence="18" type="ORF">NBG4_70043</name>
</gene>
<dbReference type="EMBL" id="OUUY01000119">
    <property type="protein sequence ID" value="SPQ01780.1"/>
    <property type="molecule type" value="Genomic_DNA"/>
</dbReference>
<keyword evidence="8 16" id="KW-0235">DNA replication</keyword>
<evidence type="ECO:0000313" key="18">
    <source>
        <dbReference type="EMBL" id="SPQ01780.1"/>
    </source>
</evidence>
<dbReference type="SUPFAM" id="SSF100879">
    <property type="entry name" value="Lesion bypass DNA polymerase (Y-family), little finger domain"/>
    <property type="match status" value="1"/>
</dbReference>
<dbReference type="CDD" id="cd03586">
    <property type="entry name" value="PolY_Pol_IV_kappa"/>
    <property type="match status" value="1"/>
</dbReference>
<comment type="function">
    <text evidence="16">Poorly processive, error-prone DNA polymerase involved in untargeted mutagenesis. Copies undamaged DNA at stalled replication forks, which arise in vivo from mismatched or misaligned primer ends. These misaligned primers can be extended by PolIV. Exhibits no 3'-5' exonuclease (proofreading) activity. May be involved in translesional synthesis, in conjunction with the beta clamp from PolIII.</text>
</comment>
<dbReference type="GO" id="GO:0006261">
    <property type="term" value="P:DNA-templated DNA replication"/>
    <property type="evidence" value="ECO:0007669"/>
    <property type="project" value="UniProtKB-UniRule"/>
</dbReference>
<evidence type="ECO:0000256" key="9">
    <source>
        <dbReference type="ARBA" id="ARBA00022723"/>
    </source>
</evidence>
<comment type="cofactor">
    <cofactor evidence="16">
        <name>Mg(2+)</name>
        <dbReference type="ChEBI" id="CHEBI:18420"/>
    </cofactor>
    <text evidence="16">Binds 2 magnesium ions per subunit.</text>
</comment>
<dbReference type="InterPro" id="IPR043502">
    <property type="entry name" value="DNA/RNA_pol_sf"/>
</dbReference>
<evidence type="ECO:0000256" key="14">
    <source>
        <dbReference type="ARBA" id="ARBA00023204"/>
    </source>
</evidence>
<keyword evidence="4 16" id="KW-0515">Mutator protein</keyword>
<evidence type="ECO:0000256" key="3">
    <source>
        <dbReference type="ARBA" id="ARBA00011245"/>
    </source>
</evidence>
<dbReference type="FunFam" id="3.40.1170.60:FF:000001">
    <property type="entry name" value="DNA polymerase IV"/>
    <property type="match status" value="1"/>
</dbReference>
<keyword evidence="19" id="KW-1185">Reference proteome</keyword>
<dbReference type="GO" id="GO:0003684">
    <property type="term" value="F:damaged DNA binding"/>
    <property type="evidence" value="ECO:0007669"/>
    <property type="project" value="InterPro"/>
</dbReference>
<dbReference type="InterPro" id="IPR022880">
    <property type="entry name" value="DNApol_IV"/>
</dbReference>
<evidence type="ECO:0000256" key="13">
    <source>
        <dbReference type="ARBA" id="ARBA00023125"/>
    </source>
</evidence>
<protein>
    <recommendedName>
        <fullName evidence="16">DNA polymerase IV</fullName>
        <shortName evidence="16">Pol IV</shortName>
        <ecNumber evidence="16">2.7.7.7</ecNumber>
    </recommendedName>
</protein>
<evidence type="ECO:0000256" key="4">
    <source>
        <dbReference type="ARBA" id="ARBA00022457"/>
    </source>
</evidence>
<dbReference type="EC" id="2.7.7.7" evidence="16"/>
<keyword evidence="14 16" id="KW-0234">DNA repair</keyword>
<dbReference type="InterPro" id="IPR053848">
    <property type="entry name" value="IMS_HHH_1"/>
</dbReference>
<comment type="similarity">
    <text evidence="2 16">Belongs to the DNA polymerase type-Y family.</text>
</comment>
<keyword evidence="11 16" id="KW-0460">Magnesium</keyword>
<sequence length="346" mass="38453">MRRILHIDMDAFFAAVEQGRRSELKGKPVVIGGGGDPAQRGVVSTASYEARKYGIHSAMPLRTAYKLCPQAIFLPVDYKEYSRVSKIIKNGLREITPLVEDVGIDEAFLDISEIEGSGEDISGRIKNRIMQDTGLTCSIGIGPNKLLAKIASDMRKPDGLTIISESDIEAVIYPLPVRKLWGVGPKTEAYLKGMNINTIGELSATPLEKLIGTFGNSYGQFLYDSSRGVDDSPLVTHWEPRSCSRETTFQHDTDNWQMMARGLAELTKEVVEDLKRSGYKAKNITAKVRFSDFKTVTRAKTLKEATDSLEEIRRTVFECFGRIDLGMKVRLVGVRAGKLERVGEQK</sequence>
<comment type="subcellular location">
    <subcellularLocation>
        <location evidence="1 16">Cytoplasm</location>
    </subcellularLocation>
</comment>
<feature type="binding site" evidence="16">
    <location>
        <position position="8"/>
    </location>
    <ligand>
        <name>Mg(2+)</name>
        <dbReference type="ChEBI" id="CHEBI:18420"/>
    </ligand>
</feature>
<dbReference type="NCBIfam" id="NF002677">
    <property type="entry name" value="PRK02406.1"/>
    <property type="match status" value="1"/>
</dbReference>
<feature type="site" description="Substrate discrimination" evidence="16">
    <location>
        <position position="13"/>
    </location>
</feature>
<dbReference type="GO" id="GO:0009432">
    <property type="term" value="P:SOS response"/>
    <property type="evidence" value="ECO:0007669"/>
    <property type="project" value="TreeGrafter"/>
</dbReference>
<dbReference type="NCBIfam" id="NF002883">
    <property type="entry name" value="PRK03352.1"/>
    <property type="match status" value="1"/>
</dbReference>
<dbReference type="PANTHER" id="PTHR11076:SF33">
    <property type="entry name" value="DNA POLYMERASE KAPPA"/>
    <property type="match status" value="1"/>
</dbReference>